<dbReference type="NCBIfam" id="NF004878">
    <property type="entry name" value="PRK06241.1-3"/>
    <property type="match status" value="1"/>
</dbReference>
<dbReference type="Gene3D" id="3.30.1490.20">
    <property type="entry name" value="ATP-grasp fold, A domain"/>
    <property type="match status" value="1"/>
</dbReference>
<reference evidence="5 6" key="1">
    <citation type="submission" date="2019-03" db="EMBL/GenBank/DDBJ databases">
        <title>Genomic Encyclopedia of Type Strains, Phase IV (KMG-IV): sequencing the most valuable type-strain genomes for metagenomic binning, comparative biology and taxonomic classification.</title>
        <authorList>
            <person name="Goeker M."/>
        </authorList>
    </citation>
    <scope>NUCLEOTIDE SEQUENCE [LARGE SCALE GENOMIC DNA]</scope>
    <source>
        <strain evidence="5 6">DSM 45707</strain>
    </source>
</reference>
<dbReference type="OrthoDB" id="9765468at2"/>
<dbReference type="InterPro" id="IPR036637">
    <property type="entry name" value="Phosphohistidine_dom_sf"/>
</dbReference>
<dbReference type="AlphaFoldDB" id="A0A4V2UV08"/>
<dbReference type="NCBIfam" id="NF004879">
    <property type="entry name" value="PRK06241.1-4"/>
    <property type="match status" value="1"/>
</dbReference>
<dbReference type="PANTHER" id="PTHR43615">
    <property type="entry name" value="PHOSPHOENOLPYRUVATE SYNTHASE-RELATED"/>
    <property type="match status" value="1"/>
</dbReference>
<evidence type="ECO:0000313" key="6">
    <source>
        <dbReference type="Proteomes" id="UP000294937"/>
    </source>
</evidence>
<dbReference type="SUPFAM" id="SSF52009">
    <property type="entry name" value="Phosphohistidine domain"/>
    <property type="match status" value="1"/>
</dbReference>
<dbReference type="InterPro" id="IPR008279">
    <property type="entry name" value="PEP-util_enz_mobile_dom"/>
</dbReference>
<name>A0A4V2UV08_9BACL</name>
<dbReference type="GO" id="GO:0016301">
    <property type="term" value="F:kinase activity"/>
    <property type="evidence" value="ECO:0007669"/>
    <property type="project" value="InterPro"/>
</dbReference>
<keyword evidence="1" id="KW-0547">Nucleotide-binding</keyword>
<feature type="domain" description="Pyruvate phosphate dikinase AMP/ATP-binding" evidence="4">
    <location>
        <begin position="17"/>
        <end position="313"/>
    </location>
</feature>
<proteinExistence type="predicted"/>
<accession>A0A4V2UV08</accession>
<evidence type="ECO:0000259" key="3">
    <source>
        <dbReference type="Pfam" id="PF00391"/>
    </source>
</evidence>
<keyword evidence="2" id="KW-0067">ATP-binding</keyword>
<evidence type="ECO:0000256" key="2">
    <source>
        <dbReference type="ARBA" id="ARBA00022840"/>
    </source>
</evidence>
<feature type="domain" description="PEP-utilising enzyme mobile" evidence="3">
    <location>
        <begin position="809"/>
        <end position="879"/>
    </location>
</feature>
<evidence type="ECO:0000256" key="1">
    <source>
        <dbReference type="ARBA" id="ARBA00022741"/>
    </source>
</evidence>
<evidence type="ECO:0000313" key="5">
    <source>
        <dbReference type="EMBL" id="TCS93947.1"/>
    </source>
</evidence>
<dbReference type="RefSeq" id="WP_131925342.1">
    <property type="nucleotide sequence ID" value="NZ_SMAG01000005.1"/>
</dbReference>
<dbReference type="Gene3D" id="3.50.30.10">
    <property type="entry name" value="Phosphohistidine domain"/>
    <property type="match status" value="1"/>
</dbReference>
<keyword evidence="5" id="KW-0670">Pyruvate</keyword>
<sequence>MIPYVLSFNEIDKSSLPYVGGKGANLGEMSKAGFPIPRGFCVTTATYRSILQTSNEIEDLFELLDPLKPDQLDSIRILGKQIRDHIESLTIPDNIWSAIVEEWKKTGIEAAYAIRSSATAEDLPTASFAGQQDTYLNVKGKEQILQAIQKCWASLFTDRAISYRMKNGFDHRSVFLSVVVQQMVFPEVSGIMFTAEPITGHRKTISIDASFGLGEALVSGIVSADLYQVRSGEIVKKQIADKKVAIYALPEGGTITKDLSKDKQKEQALPDEKIFELAKLGEEIEKHYGSEQDIEWGWVDEKLVILQSRPITSLYPLPDIQDNLKLQVFFSFGHQQMMTDAMKPLAISIMRRIFPFGKKDIGSESDVMLSAGGRLYINPTEVLYWKPAQKMMPLALSHVDELISNAITQFIQREQFQKNAIPNKQIVKKARQFVKSILMDTIKNILFRDSSDSIHRCNEYMETWVKKSKEELSQKSGSERIRWIQQSAGNLLLRLFLDIMPYPLSGIVASKMIRYLSKRWLGDDQAVDLLNKSLPGNVTSEMGLVLGDVADIARQYSEVIRYLEEAEDHSFYEGLNRIEGGDIFRKEFELFIHQYGMRCPGEIDITKLRWQEAPTMLVPSMLSHIQNLKLGEHREKFNNGRIEAEQAGQFILERVRKIRGGLMKQRWMSRLIKVYRDHMGIREHPKYMLVQHLNLYKQAILEEADQLVDQGVLQHRTDVFYLTLDEILMVMGNRFRGNLPELISLRKKEYKQYQKLTPPRVMTSEGEIITGRRRDIQAPAGSLIGTPVSPGVIEGYARVVLSPEKANLKPGEILIAPFTDPGWTTLFNSSQALVMEVGGLMTHGAVVAREYGIPAVVGVDDATKKIRDGQYIRVDGTQGYVQILDGYKDA</sequence>
<dbReference type="EMBL" id="SMAG01000005">
    <property type="protein sequence ID" value="TCS93947.1"/>
    <property type="molecule type" value="Genomic_DNA"/>
</dbReference>
<dbReference type="GO" id="GO:0005524">
    <property type="term" value="F:ATP binding"/>
    <property type="evidence" value="ECO:0007669"/>
    <property type="project" value="UniProtKB-KW"/>
</dbReference>
<comment type="caution">
    <text evidence="5">The sequence shown here is derived from an EMBL/GenBank/DDBJ whole genome shotgun (WGS) entry which is preliminary data.</text>
</comment>
<protein>
    <submittedName>
        <fullName evidence="5">Phosphoenolpyruvate synthase</fullName>
    </submittedName>
</protein>
<keyword evidence="6" id="KW-1185">Reference proteome</keyword>
<dbReference type="PANTHER" id="PTHR43615:SF1">
    <property type="entry name" value="PPDK_N DOMAIN-CONTAINING PROTEIN"/>
    <property type="match status" value="1"/>
</dbReference>
<dbReference type="InterPro" id="IPR051549">
    <property type="entry name" value="PEP_Utilizing_Enz"/>
</dbReference>
<dbReference type="InterPro" id="IPR002192">
    <property type="entry name" value="PPDK_AMP/ATP-bd"/>
</dbReference>
<dbReference type="NCBIfam" id="NF004877">
    <property type="entry name" value="PRK06241.1-2"/>
    <property type="match status" value="1"/>
</dbReference>
<dbReference type="SUPFAM" id="SSF56059">
    <property type="entry name" value="Glutathione synthetase ATP-binding domain-like"/>
    <property type="match status" value="1"/>
</dbReference>
<dbReference type="FunFam" id="3.30.1490.20:FF:000010">
    <property type="entry name" value="Phosphoenolpyruvate synthase"/>
    <property type="match status" value="1"/>
</dbReference>
<dbReference type="Gene3D" id="3.30.470.20">
    <property type="entry name" value="ATP-grasp fold, B domain"/>
    <property type="match status" value="1"/>
</dbReference>
<dbReference type="Pfam" id="PF01326">
    <property type="entry name" value="PPDK_N"/>
    <property type="match status" value="1"/>
</dbReference>
<organism evidence="5 6">
    <name type="scientific">Hazenella coriacea</name>
    <dbReference type="NCBI Taxonomy" id="1179467"/>
    <lineage>
        <taxon>Bacteria</taxon>
        <taxon>Bacillati</taxon>
        <taxon>Bacillota</taxon>
        <taxon>Bacilli</taxon>
        <taxon>Bacillales</taxon>
        <taxon>Thermoactinomycetaceae</taxon>
        <taxon>Hazenella</taxon>
    </lineage>
</organism>
<dbReference type="Pfam" id="PF00391">
    <property type="entry name" value="PEP-utilizers"/>
    <property type="match status" value="1"/>
</dbReference>
<gene>
    <name evidence="5" type="ORF">EDD58_105158</name>
</gene>
<dbReference type="InterPro" id="IPR013815">
    <property type="entry name" value="ATP_grasp_subdomain_1"/>
</dbReference>
<evidence type="ECO:0000259" key="4">
    <source>
        <dbReference type="Pfam" id="PF01326"/>
    </source>
</evidence>
<dbReference type="Proteomes" id="UP000294937">
    <property type="component" value="Unassembled WGS sequence"/>
</dbReference>